<dbReference type="InterPro" id="IPR006685">
    <property type="entry name" value="MscS_channel_2nd"/>
</dbReference>
<dbReference type="InterPro" id="IPR011014">
    <property type="entry name" value="MscS_channel_TM-2"/>
</dbReference>
<feature type="domain" description="Mechanosensitive ion channel MscS" evidence="9">
    <location>
        <begin position="573"/>
        <end position="637"/>
    </location>
</feature>
<feature type="signal peptide" evidence="8">
    <location>
        <begin position="1"/>
        <end position="19"/>
    </location>
</feature>
<feature type="transmembrane region" description="Helical" evidence="7">
    <location>
        <begin position="289"/>
        <end position="306"/>
    </location>
</feature>
<dbReference type="InterPro" id="IPR010920">
    <property type="entry name" value="LSM_dom_sf"/>
</dbReference>
<keyword evidence="6 7" id="KW-0472">Membrane</keyword>
<evidence type="ECO:0000313" key="12">
    <source>
        <dbReference type="Proteomes" id="UP000861567"/>
    </source>
</evidence>
<keyword evidence="8" id="KW-0732">Signal</keyword>
<keyword evidence="5 7" id="KW-1133">Transmembrane helix</keyword>
<evidence type="ECO:0000256" key="1">
    <source>
        <dbReference type="ARBA" id="ARBA00004651"/>
    </source>
</evidence>
<reference evidence="11" key="1">
    <citation type="journal article" date="2018" name="Genome Biol.">
        <title>SKESA: strategic k-mer extension for scrupulous assemblies.</title>
        <authorList>
            <person name="Souvorov A."/>
            <person name="Agarwala R."/>
            <person name="Lipman D.J."/>
        </authorList>
    </citation>
    <scope>NUCLEOTIDE SEQUENCE</scope>
    <source>
        <strain evidence="11">D3612</strain>
    </source>
</reference>
<proteinExistence type="inferred from homology"/>
<evidence type="ECO:0000256" key="6">
    <source>
        <dbReference type="ARBA" id="ARBA00023136"/>
    </source>
</evidence>
<comment type="caution">
    <text evidence="11">The sequence shown here is derived from an EMBL/GenBank/DDBJ whole genome shotgun (WGS) entry which is preliminary data.</text>
</comment>
<protein>
    <submittedName>
        <fullName evidence="11">Mechanosensitive ion channel</fullName>
    </submittedName>
</protein>
<feature type="transmembrane region" description="Helical" evidence="7">
    <location>
        <begin position="439"/>
        <end position="457"/>
    </location>
</feature>
<dbReference type="SUPFAM" id="SSF82689">
    <property type="entry name" value="Mechanosensitive channel protein MscS (YggB), C-terminal domain"/>
    <property type="match status" value="1"/>
</dbReference>
<dbReference type="GO" id="GO:0008381">
    <property type="term" value="F:mechanosensitive monoatomic ion channel activity"/>
    <property type="evidence" value="ECO:0007669"/>
    <property type="project" value="UniProtKB-ARBA"/>
</dbReference>
<comment type="subcellular location">
    <subcellularLocation>
        <location evidence="1">Cell membrane</location>
        <topology evidence="1">Multi-pass membrane protein</topology>
    </subcellularLocation>
</comment>
<feature type="transmembrane region" description="Helical" evidence="7">
    <location>
        <begin position="218"/>
        <end position="237"/>
    </location>
</feature>
<feature type="transmembrane region" description="Helical" evidence="7">
    <location>
        <begin position="180"/>
        <end position="198"/>
    </location>
</feature>
<organism evidence="11 12">
    <name type="scientific">Legionella pneumophila</name>
    <dbReference type="NCBI Taxonomy" id="446"/>
    <lineage>
        <taxon>Bacteria</taxon>
        <taxon>Pseudomonadati</taxon>
        <taxon>Pseudomonadota</taxon>
        <taxon>Gammaproteobacteria</taxon>
        <taxon>Legionellales</taxon>
        <taxon>Legionellaceae</taxon>
        <taxon>Legionella</taxon>
    </lineage>
</organism>
<evidence type="ECO:0000256" key="4">
    <source>
        <dbReference type="ARBA" id="ARBA00022692"/>
    </source>
</evidence>
<keyword evidence="3" id="KW-1003">Cell membrane</keyword>
<accession>A0AAN5KNS0</accession>
<gene>
    <name evidence="11" type="ORF">I8Y58_000259</name>
</gene>
<feature type="domain" description="Mechanosensitive ion channel MscS C-terminal" evidence="10">
    <location>
        <begin position="646"/>
        <end position="731"/>
    </location>
</feature>
<dbReference type="Gene3D" id="3.30.70.100">
    <property type="match status" value="1"/>
</dbReference>
<evidence type="ECO:0000256" key="7">
    <source>
        <dbReference type="SAM" id="Phobius"/>
    </source>
</evidence>
<dbReference type="AlphaFoldDB" id="A0AAN5KNS0"/>
<feature type="transmembrane region" description="Helical" evidence="7">
    <location>
        <begin position="556"/>
        <end position="585"/>
    </location>
</feature>
<dbReference type="Gene3D" id="1.10.287.1260">
    <property type="match status" value="1"/>
</dbReference>
<feature type="transmembrane region" description="Helical" evidence="7">
    <location>
        <begin position="257"/>
        <end position="273"/>
    </location>
</feature>
<evidence type="ECO:0000256" key="5">
    <source>
        <dbReference type="ARBA" id="ARBA00022989"/>
    </source>
</evidence>
<dbReference type="PANTHER" id="PTHR30347:SF1">
    <property type="entry name" value="MECHANOSENSITIVE CHANNEL MSCK"/>
    <property type="match status" value="1"/>
</dbReference>
<feature type="transmembrane region" description="Helical" evidence="7">
    <location>
        <begin position="386"/>
        <end position="403"/>
    </location>
</feature>
<dbReference type="InterPro" id="IPR023408">
    <property type="entry name" value="MscS_beta-dom_sf"/>
</dbReference>
<feature type="transmembrane region" description="Helical" evidence="7">
    <location>
        <begin position="477"/>
        <end position="505"/>
    </location>
</feature>
<evidence type="ECO:0000256" key="2">
    <source>
        <dbReference type="ARBA" id="ARBA00008017"/>
    </source>
</evidence>
<name>A0AAN5KNS0_LEGPN</name>
<dbReference type="SUPFAM" id="SSF50182">
    <property type="entry name" value="Sm-like ribonucleoproteins"/>
    <property type="match status" value="1"/>
</dbReference>
<dbReference type="InterPro" id="IPR011066">
    <property type="entry name" value="MscS_channel_C_sf"/>
</dbReference>
<dbReference type="InterPro" id="IPR049278">
    <property type="entry name" value="MS_channel_C"/>
</dbReference>
<feature type="transmembrane region" description="Helical" evidence="7">
    <location>
        <begin position="326"/>
        <end position="344"/>
    </location>
</feature>
<feature type="transmembrane region" description="Helical" evidence="7">
    <location>
        <begin position="526"/>
        <end position="550"/>
    </location>
</feature>
<dbReference type="Gene3D" id="2.30.30.60">
    <property type="match status" value="1"/>
</dbReference>
<reference evidence="11" key="2">
    <citation type="submission" date="2020-11" db="EMBL/GenBank/DDBJ databases">
        <authorList>
            <consortium name="NCBI Pathogen Detection Project"/>
        </authorList>
    </citation>
    <scope>NUCLEOTIDE SEQUENCE</scope>
    <source>
        <strain evidence="11">D3612</strain>
    </source>
</reference>
<dbReference type="SUPFAM" id="SSF82861">
    <property type="entry name" value="Mechanosensitive channel protein MscS (YggB), transmembrane region"/>
    <property type="match status" value="1"/>
</dbReference>
<evidence type="ECO:0000313" key="11">
    <source>
        <dbReference type="EMBL" id="HAT1595070.1"/>
    </source>
</evidence>
<dbReference type="GO" id="GO:0005886">
    <property type="term" value="C:plasma membrane"/>
    <property type="evidence" value="ECO:0007669"/>
    <property type="project" value="UniProtKB-SubCell"/>
</dbReference>
<dbReference type="Pfam" id="PF00924">
    <property type="entry name" value="MS_channel_2nd"/>
    <property type="match status" value="1"/>
</dbReference>
<dbReference type="InterPro" id="IPR052702">
    <property type="entry name" value="MscS-like_channel"/>
</dbReference>
<keyword evidence="4 7" id="KW-0812">Transmembrane</keyword>
<feature type="chain" id="PRO_5042950395" evidence="8">
    <location>
        <begin position="20"/>
        <end position="753"/>
    </location>
</feature>
<evidence type="ECO:0000256" key="8">
    <source>
        <dbReference type="SAM" id="SignalP"/>
    </source>
</evidence>
<feature type="transmembrane region" description="Helical" evidence="7">
    <location>
        <begin position="359"/>
        <end position="380"/>
    </location>
</feature>
<dbReference type="PANTHER" id="PTHR30347">
    <property type="entry name" value="POTASSIUM CHANNEL RELATED"/>
    <property type="match status" value="1"/>
</dbReference>
<comment type="similarity">
    <text evidence="2">Belongs to the MscS (TC 1.A.23) family.</text>
</comment>
<dbReference type="Proteomes" id="UP000861567">
    <property type="component" value="Unassembled WGS sequence"/>
</dbReference>
<sequence length="753" mass="85745">MRIFFMILLFFFSISPGLGDTTLPAVFDVKNANKQFDRINLQLSVQNLNLNNLNKAVETLTELSAQSEECIADLQKKLNGVDVLIKQATATGNDKGADLVYLNNQKQQLAELQSQCRLFSIRAQEAIDTYKGAMLQLRQEKTLARSSSLWQSVSKIINSSDNIKWINDSKEGFLFQDLPVYLWFCIAIVSFFISILLLSKLRQSSVVRRYVKFKKLRIIHIMLFTLYIMTVSLLSYVSLFTSEEQFASAQSLLIKEFFWFLSGVLLIICLFKVKKIKAFFDWYAMDSDFFEILSIVVLTFYFLAVLEQRLFDILNVNKLVVELSQSTFLLLLLGTTAYFAHYFCRSHLHISFVKKHYNFIRYFIFALLLGCAVLNIIGFYTLAMQLALSGIFTFFILYITILIEQGISKFYASLSYSQGKFNVIRLFGYKNDQLLTEFYILKVTLKLVIALLSIYLIGKSWGFATDFIDTIYKKLLYGFTLANITIYPTRVFFGIIIFCFLYLVSRAISTSISRHQQFENEEETQVAIASILTYVGFSIAVISGLLVAGFNFTGLAIIAGALSVGIGLGLQSIVNNFVSGIILLIEKPIRPGDRINIDGVEGFVKKIRVRSTQIISPINEDIIIPNSDLITRRVVNYMLTDNYWRVSCEVGVAYGTNLNLVKEILLEVANKHDDVIKSGRNKPGVLFTSFADSALIFQLWCMIKDVNKKWSIKSELNFAINEAFRKHGISIAYPQRDIHIKLEDLAPLTSPEK</sequence>
<dbReference type="Pfam" id="PF21082">
    <property type="entry name" value="MS_channel_3rd"/>
    <property type="match status" value="1"/>
</dbReference>
<dbReference type="EMBL" id="DACSEI010000002">
    <property type="protein sequence ID" value="HAT1595070.1"/>
    <property type="molecule type" value="Genomic_DNA"/>
</dbReference>
<evidence type="ECO:0000259" key="9">
    <source>
        <dbReference type="Pfam" id="PF00924"/>
    </source>
</evidence>
<evidence type="ECO:0000259" key="10">
    <source>
        <dbReference type="Pfam" id="PF21082"/>
    </source>
</evidence>
<evidence type="ECO:0000256" key="3">
    <source>
        <dbReference type="ARBA" id="ARBA00022475"/>
    </source>
</evidence>